<protein>
    <submittedName>
        <fullName evidence="2">Cell wall-binding repeat-containing protein</fullName>
    </submittedName>
</protein>
<dbReference type="Proteomes" id="UP001165586">
    <property type="component" value="Unassembled WGS sequence"/>
</dbReference>
<sequence length="493" mass="49833">MPKLFTVITTAVLATVVLCLGAPMAANAQGPAAPSLAPNGNVPVRLAPAPTLGPRDWVAPAITDLSFVSTDTGVTVEFDYASVPSPTIPDLFYGGDVTFLAFEGTADTPVRPSPVIGSQPELQEWLDLDLAAQSPTRETGHFTGSFPLDRSKSLVVALYQLESCDNVPGAGVGCGGSDRLFASGVLDDADDDGRIVDRVSGADRFEVAVNISKLAYPQTADVVFVATGANYPDALSAGPAAAKLGGPLLLTTTDSLLPQVEDEIERLDPDQIVVVGGVNSIAPAVFDKLKAIQPDTVRIGGADRYEASRNLADFAFGESGASTAYVATGVNFPDALSAGPAAATRGGPVVLVAGGSPTLDAATASTLTDLHVTDVVIAGGPNSVSAGIETGLKTIATVARDGGADRFAASVNINTRAFPTASRAFLATGLKFPDALSGSAWAGAIDAPLFVSNTACVPSAALAAIDGEGVTHVTLLGGTATLTSSVQALTPCG</sequence>
<dbReference type="PANTHER" id="PTHR30032">
    <property type="entry name" value="N-ACETYLMURAMOYL-L-ALANINE AMIDASE-RELATED"/>
    <property type="match status" value="1"/>
</dbReference>
<feature type="chain" id="PRO_5046429331" evidence="1">
    <location>
        <begin position="29"/>
        <end position="493"/>
    </location>
</feature>
<evidence type="ECO:0000256" key="1">
    <source>
        <dbReference type="SAM" id="SignalP"/>
    </source>
</evidence>
<organism evidence="2 3">
    <name type="scientific">Herbiconiux daphne</name>
    <dbReference type="NCBI Taxonomy" id="2970914"/>
    <lineage>
        <taxon>Bacteria</taxon>
        <taxon>Bacillati</taxon>
        <taxon>Actinomycetota</taxon>
        <taxon>Actinomycetes</taxon>
        <taxon>Micrococcales</taxon>
        <taxon>Microbacteriaceae</taxon>
        <taxon>Herbiconiux</taxon>
    </lineage>
</organism>
<gene>
    <name evidence="2" type="ORF">N1032_14925</name>
</gene>
<evidence type="ECO:0000313" key="3">
    <source>
        <dbReference type="Proteomes" id="UP001165586"/>
    </source>
</evidence>
<accession>A0ABT2H518</accession>
<dbReference type="Gene3D" id="3.40.50.12090">
    <property type="match status" value="1"/>
</dbReference>
<feature type="signal peptide" evidence="1">
    <location>
        <begin position="1"/>
        <end position="28"/>
    </location>
</feature>
<dbReference type="Pfam" id="PF04122">
    <property type="entry name" value="CW_binding_2"/>
    <property type="match status" value="3"/>
</dbReference>
<dbReference type="PANTHER" id="PTHR30032:SF8">
    <property type="entry name" value="GERMINATION-SPECIFIC N-ACETYLMURAMOYL-L-ALANINE AMIDASE"/>
    <property type="match status" value="1"/>
</dbReference>
<keyword evidence="3" id="KW-1185">Reference proteome</keyword>
<proteinExistence type="predicted"/>
<name>A0ABT2H518_9MICO</name>
<keyword evidence="1" id="KW-0732">Signal</keyword>
<reference evidence="2" key="1">
    <citation type="submission" date="2022-08" db="EMBL/GenBank/DDBJ databases">
        <authorList>
            <person name="Deng Y."/>
            <person name="Han X.-F."/>
            <person name="Zhang Y.-Q."/>
        </authorList>
    </citation>
    <scope>NUCLEOTIDE SEQUENCE</scope>
    <source>
        <strain evidence="2">CPCC 203386</strain>
    </source>
</reference>
<dbReference type="InterPro" id="IPR007253">
    <property type="entry name" value="Cell_wall-bd_2"/>
</dbReference>
<dbReference type="RefSeq" id="WP_259539945.1">
    <property type="nucleotide sequence ID" value="NZ_JANLCJ010000005.1"/>
</dbReference>
<evidence type="ECO:0000313" key="2">
    <source>
        <dbReference type="EMBL" id="MCS5735037.1"/>
    </source>
</evidence>
<dbReference type="InterPro" id="IPR051922">
    <property type="entry name" value="Bact_Sporulation_Assoc"/>
</dbReference>
<dbReference type="EMBL" id="JANLCJ010000005">
    <property type="protein sequence ID" value="MCS5735037.1"/>
    <property type="molecule type" value="Genomic_DNA"/>
</dbReference>
<comment type="caution">
    <text evidence="2">The sequence shown here is derived from an EMBL/GenBank/DDBJ whole genome shotgun (WGS) entry which is preliminary data.</text>
</comment>